<dbReference type="Proteomes" id="UP000001304">
    <property type="component" value="Chromosome"/>
</dbReference>
<proteinExistence type="predicted"/>
<dbReference type="SUPFAM" id="SSF49464">
    <property type="entry name" value="Carboxypeptidase regulatory domain-like"/>
    <property type="match status" value="1"/>
</dbReference>
<protein>
    <recommendedName>
        <fullName evidence="4">Carboxypeptidase regulatory-like domain-containing protein</fullName>
    </recommendedName>
</protein>
<evidence type="ECO:0000313" key="2">
    <source>
        <dbReference type="EMBL" id="ADM28476.1"/>
    </source>
</evidence>
<keyword evidence="1" id="KW-1133">Transmembrane helix</keyword>
<keyword evidence="3" id="KW-1185">Reference proteome</keyword>
<accession>E0SRU5</accession>
<organism evidence="2 3">
    <name type="scientific">Ignisphaera aggregans (strain DSM 17230 / JCM 13409 / AQ1.S1)</name>
    <dbReference type="NCBI Taxonomy" id="583356"/>
    <lineage>
        <taxon>Archaea</taxon>
        <taxon>Thermoproteota</taxon>
        <taxon>Thermoprotei</taxon>
        <taxon>Desulfurococcales</taxon>
        <taxon>Desulfurococcaceae</taxon>
        <taxon>Ignisphaera</taxon>
    </lineage>
</organism>
<dbReference type="HOGENOM" id="CLU_269685_0_0_2"/>
<name>E0SRU5_IGNAA</name>
<gene>
    <name evidence="2" type="ordered locus">Igag_1679</name>
</gene>
<feature type="transmembrane region" description="Helical" evidence="1">
    <location>
        <begin position="1176"/>
        <end position="1194"/>
    </location>
</feature>
<sequence length="1211" mass="135241">MELKRSIYKLFVTPLTLAILITITMSLIPSSRAIDIETPYAITFDIAGFDIAPKYVYMINSSSFILAGKVNGTDAIVIMRIIDPYKGLTERQIYPLVGEPTVAATNGFPVKRIAIGTSKGEILLFNVDGGRIVGYLYTILGADFYVDKLAIMKTATGSFVVAALVHDSQQIRFIYIFNEDGKGMIRIGSDPGDVTITYSGIDVYDMAPLKVITSSEIYYNASRLLIAYTLATKTVVLNISMHVNNTYVPAPNTLVEVVVYDKSAPREQRTVYGVNADSNGVARIPIPLLYGDRTYANITIRDILGNTLFFYTVTPTQLIMPKKNVFVYSVKLFGEPNTNNAIDIYGVPQFLKLSLELLDVSTAPYSYTSVALSPRGLDVNIRGLHFITSEGANRYILIYTCPQNGYLYIDQITVVGRELRTVVSQYDYIDRDHIGREVESVDAIVYKGNQFLHIALSDGRIRTYQLVGDRYTLIHIYNVGESVKRLSAYIEAKGYAYAAITSNGIQIVSIDPYLVPFLRNNLSIVATIDGYIDADILSDFSMGIMVSQTKAVVIVNLYALLSSKPVTLDDIMAPTLRLKIYLPGNETYDKVNVKFSYPAGYISSYRYSQGYLLLKPSKNGTIEIPNIIPGVSYSIDIWYDEPYIQPETKTLSTDRLGRDIEIPVTMRYKEYNLTLYIKDQFDGSPIAPYRAVIDGKTVVESSTAQKIVLKLIYGSHNIEIIPAPGHEAVYQGNTTKLFIDRDMELDIKLIRKTYRVAITLLDSLTNTPPIVPINISLGTNLPSIVFSNASMIVDLPYGNYSVLVAPAKGYENAYTSKEYTLSIARDTSITMLIDRKRYTLSISLTDTYTKNLVAPMDIYLNGTLVSSDVWNDTTIIVPYGVWTLRIAPVSGYENAYDVIEDTINIVGNTVKQYSPNRRIYDVIIDIRDVVGRVIAPLELSIYGVVSPSILIDPSNPRAILSLPYGNYTCVVRPAKGYEYIYTESRASLSVDRPKAIAITVDRVRYILSISLKDTIIGILRGRFEVYVNGTKIIDNIGGPTNITLPCGIYTVYVSPMPAFSKIYSVSKPITINLFNSTSIEIPVPRNMYTLKFVVLEGETPIRNAEITIISEETGNIFTKLVTDEYGTISTKIPFGSYRIEISHPNYETRYVMLDIDSDRQEIVYLRPTILTYIQRFLPIIGILIGIGVAIYIGLRIRAMITKRIAIEEEVF</sequence>
<dbReference type="STRING" id="583356.Igag_1679"/>
<dbReference type="EMBL" id="CP002098">
    <property type="protein sequence ID" value="ADM28476.1"/>
    <property type="molecule type" value="Genomic_DNA"/>
</dbReference>
<evidence type="ECO:0000313" key="3">
    <source>
        <dbReference type="Proteomes" id="UP000001304"/>
    </source>
</evidence>
<evidence type="ECO:0008006" key="4">
    <source>
        <dbReference type="Google" id="ProtNLM"/>
    </source>
</evidence>
<dbReference type="InterPro" id="IPR008969">
    <property type="entry name" value="CarboxyPept-like_regulatory"/>
</dbReference>
<dbReference type="Gene3D" id="2.60.40.1120">
    <property type="entry name" value="Carboxypeptidase-like, regulatory domain"/>
    <property type="match status" value="1"/>
</dbReference>
<dbReference type="KEGG" id="iag:Igag_1679"/>
<evidence type="ECO:0000256" key="1">
    <source>
        <dbReference type="SAM" id="Phobius"/>
    </source>
</evidence>
<dbReference type="AlphaFoldDB" id="E0SRU5"/>
<keyword evidence="1" id="KW-0472">Membrane</keyword>
<dbReference type="BioCyc" id="IAGG583356:GHAH-1666-MONOMER"/>
<keyword evidence="1" id="KW-0812">Transmembrane</keyword>
<reference evidence="2 3" key="1">
    <citation type="journal article" date="2010" name="Stand. Genomic Sci.">
        <title>Complete genome sequence of Ignisphaera aggregans type strain (AQ1.S1).</title>
        <authorList>
            <person name="Goker M."/>
            <person name="Held B."/>
            <person name="Lapidus A."/>
            <person name="Nolan M."/>
            <person name="Spring S."/>
            <person name="Yasawong M."/>
            <person name="Lucas S."/>
            <person name="Glavina Del Rio T."/>
            <person name="Tice H."/>
            <person name="Cheng J.F."/>
            <person name="Goodwin L."/>
            <person name="Tapia R."/>
            <person name="Pitluck S."/>
            <person name="Liolios K."/>
            <person name="Ivanova N."/>
            <person name="Mavromatis K."/>
            <person name="Mikhailova N."/>
            <person name="Pati A."/>
            <person name="Chen A."/>
            <person name="Palaniappan K."/>
            <person name="Brambilla E."/>
            <person name="Land M."/>
            <person name="Hauser L."/>
            <person name="Chang Y.J."/>
            <person name="Jeffries C.D."/>
            <person name="Brettin T."/>
            <person name="Detter J.C."/>
            <person name="Han C."/>
            <person name="Rohde M."/>
            <person name="Sikorski J."/>
            <person name="Woyke T."/>
            <person name="Bristow J."/>
            <person name="Eisen J.A."/>
            <person name="Markowitz V."/>
            <person name="Hugenholtz P."/>
            <person name="Kyrpides N.C."/>
            <person name="Klenk H.P."/>
        </authorList>
    </citation>
    <scope>NUCLEOTIDE SEQUENCE [LARGE SCALE GENOMIC DNA]</scope>
    <source>
        <strain evidence="3">DSM 17230 / JCM 13409 / AQ1.S1</strain>
    </source>
</reference>